<dbReference type="STRING" id="1123510.GCA_000620025_01214"/>
<keyword evidence="3" id="KW-0997">Cell inner membrane</keyword>
<dbReference type="PIRSF" id="PIRSF026649">
    <property type="entry name" value="MsbB"/>
    <property type="match status" value="1"/>
</dbReference>
<dbReference type="EMBL" id="AP018933">
    <property type="protein sequence ID" value="BBG30801.1"/>
    <property type="molecule type" value="Genomic_DNA"/>
</dbReference>
<dbReference type="CDD" id="cd07984">
    <property type="entry name" value="LPLAT_LABLAT-like"/>
    <property type="match status" value="1"/>
</dbReference>
<evidence type="ECO:0000313" key="7">
    <source>
        <dbReference type="EMBL" id="BBG30801.1"/>
    </source>
</evidence>
<dbReference type="Proteomes" id="UP000267342">
    <property type="component" value="Chromosome"/>
</dbReference>
<organism evidence="7 8">
    <name type="scientific">Zymobacter palmae</name>
    <dbReference type="NCBI Taxonomy" id="33074"/>
    <lineage>
        <taxon>Bacteria</taxon>
        <taxon>Pseudomonadati</taxon>
        <taxon>Pseudomonadota</taxon>
        <taxon>Gammaproteobacteria</taxon>
        <taxon>Oceanospirillales</taxon>
        <taxon>Halomonadaceae</taxon>
        <taxon>Zymobacter group</taxon>
        <taxon>Zymobacter</taxon>
    </lineage>
</organism>
<dbReference type="AlphaFoldDB" id="A0A348HGP9"/>
<dbReference type="GO" id="GO:0009247">
    <property type="term" value="P:glycolipid biosynthetic process"/>
    <property type="evidence" value="ECO:0007669"/>
    <property type="project" value="UniProtKB-ARBA"/>
</dbReference>
<gene>
    <name evidence="7" type="ORF">ZBT109_2055</name>
</gene>
<dbReference type="OrthoDB" id="9803456at2"/>
<dbReference type="GO" id="GO:0016746">
    <property type="term" value="F:acyltransferase activity"/>
    <property type="evidence" value="ECO:0007669"/>
    <property type="project" value="UniProtKB-KW"/>
</dbReference>
<evidence type="ECO:0000256" key="3">
    <source>
        <dbReference type="ARBA" id="ARBA00022519"/>
    </source>
</evidence>
<dbReference type="PANTHER" id="PTHR30606:SF10">
    <property type="entry name" value="PHOSPHATIDYLINOSITOL MANNOSIDE ACYLTRANSFERASE"/>
    <property type="match status" value="1"/>
</dbReference>
<accession>A0A348HGP9</accession>
<evidence type="ECO:0000256" key="2">
    <source>
        <dbReference type="ARBA" id="ARBA00022475"/>
    </source>
</evidence>
<keyword evidence="8" id="KW-1185">Reference proteome</keyword>
<evidence type="ECO:0000256" key="1">
    <source>
        <dbReference type="ARBA" id="ARBA00004533"/>
    </source>
</evidence>
<proteinExistence type="predicted"/>
<reference evidence="7 8" key="1">
    <citation type="submission" date="2018-09" db="EMBL/GenBank/DDBJ databases">
        <title>Zymobacter palmae IAM14233 (=T109) whole genome analysis.</title>
        <authorList>
            <person name="Yanase H."/>
        </authorList>
    </citation>
    <scope>NUCLEOTIDE SEQUENCE [LARGE SCALE GENOMIC DNA]</scope>
    <source>
        <strain evidence="7 8">IAM14233</strain>
    </source>
</reference>
<keyword evidence="4 7" id="KW-0808">Transferase</keyword>
<evidence type="ECO:0000256" key="5">
    <source>
        <dbReference type="ARBA" id="ARBA00023136"/>
    </source>
</evidence>
<dbReference type="GO" id="GO:0005886">
    <property type="term" value="C:plasma membrane"/>
    <property type="evidence" value="ECO:0007669"/>
    <property type="project" value="UniProtKB-SubCell"/>
</dbReference>
<evidence type="ECO:0000313" key="8">
    <source>
        <dbReference type="Proteomes" id="UP000267342"/>
    </source>
</evidence>
<dbReference type="KEGG" id="zpl:ZBT109_2055"/>
<keyword evidence="6 7" id="KW-0012">Acyltransferase</keyword>
<protein>
    <submittedName>
        <fullName evidence="7">Lipid A biosynthesis acyltransferase</fullName>
    </submittedName>
</protein>
<keyword evidence="2" id="KW-1003">Cell membrane</keyword>
<comment type="subcellular location">
    <subcellularLocation>
        <location evidence="1">Cell inner membrane</location>
    </subcellularLocation>
</comment>
<evidence type="ECO:0000256" key="4">
    <source>
        <dbReference type="ARBA" id="ARBA00022679"/>
    </source>
</evidence>
<sequence>MTTKDRFSAALISWLWRRLSRCRLSTLWRLAGLMQPLYRALAHRERRVTRDNLARAYPMLDHEQRARLARLSLRHSIVTALELGFAWQGKVASVNASIKRIEGLALLEEAQAQKKGVIILAPHFGNWEVLNFWLSSNMPFTAMYEPPRLHRLDDIIRTGRERMGAHLVPTTARGVSALLKALKRGEAVGILPDQVPDDTGGVIAPFYGYPAYTATLLPKLVSRTGAQVIVSVARRLPRGEGYVLHFMRADERVYADDDATAAHGVNASVERVIALDPAQYQWEYKRYKHTSHLYQDNQLITPWDTSTPVP</sequence>
<keyword evidence="5" id="KW-0472">Membrane</keyword>
<dbReference type="Pfam" id="PF03279">
    <property type="entry name" value="Lip_A_acyltrans"/>
    <property type="match status" value="1"/>
</dbReference>
<dbReference type="InterPro" id="IPR004960">
    <property type="entry name" value="LipA_acyltrans"/>
</dbReference>
<dbReference type="PANTHER" id="PTHR30606">
    <property type="entry name" value="LIPID A BIOSYNTHESIS LAUROYL ACYLTRANSFERASE"/>
    <property type="match status" value="1"/>
</dbReference>
<name>A0A348HGP9_9GAMM</name>
<evidence type="ECO:0000256" key="6">
    <source>
        <dbReference type="ARBA" id="ARBA00023315"/>
    </source>
</evidence>
<dbReference type="RefSeq" id="WP_038277771.1">
    <property type="nucleotide sequence ID" value="NZ_AP018933.1"/>
</dbReference>